<name>A0A6C0F6D2_9ZZZZ</name>
<feature type="domain" description="Minor capsid protein P8 central region" evidence="1">
    <location>
        <begin position="39"/>
        <end position="155"/>
    </location>
</feature>
<dbReference type="InterPro" id="IPR043916">
    <property type="entry name" value="P8_CR"/>
</dbReference>
<evidence type="ECO:0000259" key="1">
    <source>
        <dbReference type="Pfam" id="PF19065"/>
    </source>
</evidence>
<organism evidence="2">
    <name type="scientific">viral metagenome</name>
    <dbReference type="NCBI Taxonomy" id="1070528"/>
    <lineage>
        <taxon>unclassified sequences</taxon>
        <taxon>metagenomes</taxon>
        <taxon>organismal metagenomes</taxon>
    </lineage>
</organism>
<dbReference type="AlphaFoldDB" id="A0A6C0F6D2"/>
<protein>
    <recommendedName>
        <fullName evidence="1">Minor capsid protein P8 central region domain-containing protein</fullName>
    </recommendedName>
</protein>
<proteinExistence type="predicted"/>
<dbReference type="EMBL" id="MN738796">
    <property type="protein sequence ID" value="QHT37397.1"/>
    <property type="molecule type" value="Genomic_DNA"/>
</dbReference>
<reference evidence="2" key="1">
    <citation type="journal article" date="2020" name="Nature">
        <title>Giant virus diversity and host interactions through global metagenomics.</title>
        <authorList>
            <person name="Schulz F."/>
            <person name="Roux S."/>
            <person name="Paez-Espino D."/>
            <person name="Jungbluth S."/>
            <person name="Walsh D.A."/>
            <person name="Denef V.J."/>
            <person name="McMahon K.D."/>
            <person name="Konstantinidis K.T."/>
            <person name="Eloe-Fadrosh E.A."/>
            <person name="Kyrpides N.C."/>
            <person name="Woyke T."/>
        </authorList>
    </citation>
    <scope>NUCLEOTIDE SEQUENCE</scope>
    <source>
        <strain evidence="2">GVMAG-S-ERX555997-44</strain>
    </source>
</reference>
<sequence length="159" mass="18260">MNGRVDITGHNNVDRFLLYERPENKKSTDYKDALIGNFHASTLSNTFFSAANITIIQNAILAGVSQKSNGRFKIGYQDEDVIKTIMRAMFLQFSKNLDYNIREQIVELNKYVTDYAIPRIYNEAVGYIKYKNQVSVLATPIDLPKSSYHSNTLEMKPFF</sequence>
<accession>A0A6C0F6D2</accession>
<dbReference type="Pfam" id="PF19065">
    <property type="entry name" value="P8_CR"/>
    <property type="match status" value="1"/>
</dbReference>
<evidence type="ECO:0000313" key="2">
    <source>
        <dbReference type="EMBL" id="QHT37397.1"/>
    </source>
</evidence>